<dbReference type="VEuPathDB" id="FungiDB:BO97DRAFT_447449"/>
<dbReference type="AlphaFoldDB" id="A0A395HHD6"/>
<reference evidence="1 2" key="1">
    <citation type="submission" date="2018-02" db="EMBL/GenBank/DDBJ databases">
        <title>The genomes of Aspergillus section Nigri reveals drivers in fungal speciation.</title>
        <authorList>
            <consortium name="DOE Joint Genome Institute"/>
            <person name="Vesth T.C."/>
            <person name="Nybo J."/>
            <person name="Theobald S."/>
            <person name="Brandl J."/>
            <person name="Frisvad J.C."/>
            <person name="Nielsen K.F."/>
            <person name="Lyhne E.K."/>
            <person name="Kogle M.E."/>
            <person name="Kuo A."/>
            <person name="Riley R."/>
            <person name="Clum A."/>
            <person name="Nolan M."/>
            <person name="Lipzen A."/>
            <person name="Salamov A."/>
            <person name="Henrissat B."/>
            <person name="Wiebenga A."/>
            <person name="De vries R.P."/>
            <person name="Grigoriev I.V."/>
            <person name="Mortensen U.H."/>
            <person name="Andersen M.R."/>
            <person name="Baker S.E."/>
        </authorList>
    </citation>
    <scope>NUCLEOTIDE SEQUENCE [LARGE SCALE GENOMIC DNA]</scope>
    <source>
        <strain evidence="1 2">CBS 101889</strain>
    </source>
</reference>
<name>A0A395HHD6_ASPHC</name>
<dbReference type="Proteomes" id="UP000248961">
    <property type="component" value="Unassembled WGS sequence"/>
</dbReference>
<dbReference type="OrthoDB" id="4367412at2759"/>
<dbReference type="RefSeq" id="XP_025545729.1">
    <property type="nucleotide sequence ID" value="XM_025698783.1"/>
</dbReference>
<evidence type="ECO:0000313" key="2">
    <source>
        <dbReference type="Proteomes" id="UP000248961"/>
    </source>
</evidence>
<accession>A0A395HHD6</accession>
<keyword evidence="2" id="KW-1185">Reference proteome</keyword>
<gene>
    <name evidence="1" type="ORF">BO97DRAFT_447449</name>
</gene>
<protein>
    <submittedName>
        <fullName evidence="1">Uncharacterized protein</fullName>
    </submittedName>
</protein>
<dbReference type="GeneID" id="37203072"/>
<sequence length="168" mass="18773">MTGYDDYQQQYSLVNRDHPTYITSALHSLSITIPTIHNLQAVRIYHKFYHISAMSKISKAAFEGLAKKIRENSDSLKNLTFADNQTSKTAVKTKDLRFDVHRNTRDPTMATGIIQANSQAEDRTVQNFIKGKTGGHKGTHQVIGEKITFGLGENFKADDVASAVENTE</sequence>
<organism evidence="1 2">
    <name type="scientific">Aspergillus homomorphus (strain CBS 101889)</name>
    <dbReference type="NCBI Taxonomy" id="1450537"/>
    <lineage>
        <taxon>Eukaryota</taxon>
        <taxon>Fungi</taxon>
        <taxon>Dikarya</taxon>
        <taxon>Ascomycota</taxon>
        <taxon>Pezizomycotina</taxon>
        <taxon>Eurotiomycetes</taxon>
        <taxon>Eurotiomycetidae</taxon>
        <taxon>Eurotiales</taxon>
        <taxon>Aspergillaceae</taxon>
        <taxon>Aspergillus</taxon>
        <taxon>Aspergillus subgen. Circumdati</taxon>
    </lineage>
</organism>
<dbReference type="EMBL" id="KZ824374">
    <property type="protein sequence ID" value="RAL06575.1"/>
    <property type="molecule type" value="Genomic_DNA"/>
</dbReference>
<proteinExistence type="predicted"/>
<evidence type="ECO:0000313" key="1">
    <source>
        <dbReference type="EMBL" id="RAL06575.1"/>
    </source>
</evidence>